<dbReference type="OrthoDB" id="296970at2759"/>
<dbReference type="GO" id="GO:0017101">
    <property type="term" value="C:aminoacyl-tRNA synthetase multienzyme complex"/>
    <property type="evidence" value="ECO:0007669"/>
    <property type="project" value="TreeGrafter"/>
</dbReference>
<dbReference type="CDD" id="cd04320">
    <property type="entry name" value="AspRS_cyto_N"/>
    <property type="match status" value="1"/>
</dbReference>
<evidence type="ECO:0000256" key="9">
    <source>
        <dbReference type="ARBA" id="ARBA00023146"/>
    </source>
</evidence>
<evidence type="ECO:0000256" key="8">
    <source>
        <dbReference type="ARBA" id="ARBA00022917"/>
    </source>
</evidence>
<evidence type="ECO:0000256" key="10">
    <source>
        <dbReference type="ARBA" id="ARBA00047904"/>
    </source>
</evidence>
<dbReference type="Pfam" id="PF00152">
    <property type="entry name" value="tRNA-synt_2"/>
    <property type="match status" value="1"/>
</dbReference>
<reference evidence="13 14" key="1">
    <citation type="journal article" date="2015" name="Sci. Rep.">
        <title>Genome of the facultative scuticociliatosis pathogen Pseudocohnilembus persalinus provides insight into its virulence through horizontal gene transfer.</title>
        <authorList>
            <person name="Xiong J."/>
            <person name="Wang G."/>
            <person name="Cheng J."/>
            <person name="Tian M."/>
            <person name="Pan X."/>
            <person name="Warren A."/>
            <person name="Jiang C."/>
            <person name="Yuan D."/>
            <person name="Miao W."/>
        </authorList>
    </citation>
    <scope>NUCLEOTIDE SEQUENCE [LARGE SCALE GENOMIC DNA]</scope>
    <source>
        <strain evidence="13">36N120E</strain>
    </source>
</reference>
<organism evidence="13 14">
    <name type="scientific">Pseudocohnilembus persalinus</name>
    <name type="common">Ciliate</name>
    <dbReference type="NCBI Taxonomy" id="266149"/>
    <lineage>
        <taxon>Eukaryota</taxon>
        <taxon>Sar</taxon>
        <taxon>Alveolata</taxon>
        <taxon>Ciliophora</taxon>
        <taxon>Intramacronucleata</taxon>
        <taxon>Oligohymenophorea</taxon>
        <taxon>Scuticociliatia</taxon>
        <taxon>Philasterida</taxon>
        <taxon>Pseudocohnilembidae</taxon>
        <taxon>Pseudocohnilembus</taxon>
    </lineage>
</organism>
<dbReference type="PANTHER" id="PTHR43450:SF1">
    <property type="entry name" value="ASPARTATE--TRNA LIGASE, CYTOPLASMIC"/>
    <property type="match status" value="1"/>
</dbReference>
<keyword evidence="7" id="KW-0067">ATP-binding</keyword>
<comment type="caution">
    <text evidence="13">The sequence shown here is derived from an EMBL/GenBank/DDBJ whole genome shotgun (WGS) entry which is preliminary data.</text>
</comment>
<dbReference type="InParanoid" id="A0A0V0QZH2"/>
<name>A0A0V0QZH2_PSEPJ</name>
<keyword evidence="4" id="KW-0963">Cytoplasm</keyword>
<dbReference type="EMBL" id="LDAU01000082">
    <property type="protein sequence ID" value="KRX07450.1"/>
    <property type="molecule type" value="Genomic_DNA"/>
</dbReference>
<evidence type="ECO:0000256" key="4">
    <source>
        <dbReference type="ARBA" id="ARBA00022490"/>
    </source>
</evidence>
<dbReference type="InterPro" id="IPR012340">
    <property type="entry name" value="NA-bd_OB-fold"/>
</dbReference>
<dbReference type="InterPro" id="IPR004523">
    <property type="entry name" value="Asp-tRNA_synthase_2"/>
</dbReference>
<accession>A0A0V0QZH2</accession>
<dbReference type="GO" id="GO:0004815">
    <property type="term" value="F:aspartate-tRNA ligase activity"/>
    <property type="evidence" value="ECO:0007669"/>
    <property type="project" value="UniProtKB-EC"/>
</dbReference>
<dbReference type="PANTHER" id="PTHR43450">
    <property type="entry name" value="ASPARTYL-TRNA SYNTHETASE"/>
    <property type="match status" value="1"/>
</dbReference>
<dbReference type="Gene3D" id="3.30.930.10">
    <property type="entry name" value="Bira Bifunctional Protein, Domain 2"/>
    <property type="match status" value="1"/>
</dbReference>
<keyword evidence="5" id="KW-0436">Ligase</keyword>
<keyword evidence="14" id="KW-1185">Reference proteome</keyword>
<feature type="compositionally biased region" description="Basic and acidic residues" evidence="11">
    <location>
        <begin position="30"/>
        <end position="68"/>
    </location>
</feature>
<evidence type="ECO:0000256" key="2">
    <source>
        <dbReference type="ARBA" id="ARBA00005312"/>
    </source>
</evidence>
<comment type="catalytic activity">
    <reaction evidence="10">
        <text>tRNA(Asp) + L-aspartate + ATP = L-aspartyl-tRNA(Asp) + AMP + diphosphate</text>
        <dbReference type="Rhea" id="RHEA:19649"/>
        <dbReference type="Rhea" id="RHEA-COMP:9660"/>
        <dbReference type="Rhea" id="RHEA-COMP:9678"/>
        <dbReference type="ChEBI" id="CHEBI:29991"/>
        <dbReference type="ChEBI" id="CHEBI:30616"/>
        <dbReference type="ChEBI" id="CHEBI:33019"/>
        <dbReference type="ChEBI" id="CHEBI:78442"/>
        <dbReference type="ChEBI" id="CHEBI:78516"/>
        <dbReference type="ChEBI" id="CHEBI:456215"/>
        <dbReference type="EC" id="6.1.1.12"/>
    </reaction>
</comment>
<evidence type="ECO:0000259" key="12">
    <source>
        <dbReference type="PROSITE" id="PS50862"/>
    </source>
</evidence>
<dbReference type="PROSITE" id="PS50862">
    <property type="entry name" value="AA_TRNA_LIGASE_II"/>
    <property type="match status" value="1"/>
</dbReference>
<dbReference type="GO" id="GO:0005524">
    <property type="term" value="F:ATP binding"/>
    <property type="evidence" value="ECO:0007669"/>
    <property type="project" value="UniProtKB-KW"/>
</dbReference>
<keyword evidence="6" id="KW-0547">Nucleotide-binding</keyword>
<keyword evidence="8" id="KW-0648">Protein biosynthesis</keyword>
<evidence type="ECO:0000256" key="7">
    <source>
        <dbReference type="ARBA" id="ARBA00022840"/>
    </source>
</evidence>
<dbReference type="PRINTS" id="PR01042">
    <property type="entry name" value="TRNASYNTHASP"/>
</dbReference>
<feature type="compositionally biased region" description="Basic and acidic residues" evidence="11">
    <location>
        <begin position="1"/>
        <end position="13"/>
    </location>
</feature>
<dbReference type="FunFam" id="2.40.50.140:FF:000132">
    <property type="entry name" value="Aspartyl-tRNA synthetase, cytoplasmic"/>
    <property type="match status" value="1"/>
</dbReference>
<evidence type="ECO:0000256" key="3">
    <source>
        <dbReference type="ARBA" id="ARBA00012841"/>
    </source>
</evidence>
<feature type="region of interest" description="Disordered" evidence="11">
    <location>
        <begin position="1"/>
        <end position="77"/>
    </location>
</feature>
<dbReference type="SUPFAM" id="SSF50249">
    <property type="entry name" value="Nucleic acid-binding proteins"/>
    <property type="match status" value="1"/>
</dbReference>
<keyword evidence="9" id="KW-0030">Aminoacyl-tRNA synthetase</keyword>
<dbReference type="InterPro" id="IPR045864">
    <property type="entry name" value="aa-tRNA-synth_II/BPL/LPL"/>
</dbReference>
<proteinExistence type="inferred from homology"/>
<dbReference type="InterPro" id="IPR004364">
    <property type="entry name" value="Aa-tRNA-synt_II"/>
</dbReference>
<dbReference type="OMA" id="VWIRARC"/>
<comment type="subcellular location">
    <subcellularLocation>
        <location evidence="1">Cytoplasm</location>
    </subcellularLocation>
</comment>
<dbReference type="SUPFAM" id="SSF55681">
    <property type="entry name" value="Class II aaRS and biotin synthetases"/>
    <property type="match status" value="1"/>
</dbReference>
<dbReference type="EC" id="6.1.1.12" evidence="3"/>
<evidence type="ECO:0000256" key="11">
    <source>
        <dbReference type="SAM" id="MobiDB-lite"/>
    </source>
</evidence>
<evidence type="ECO:0000256" key="1">
    <source>
        <dbReference type="ARBA" id="ARBA00004496"/>
    </source>
</evidence>
<dbReference type="GO" id="GO:0006422">
    <property type="term" value="P:aspartyl-tRNA aminoacylation"/>
    <property type="evidence" value="ECO:0007669"/>
    <property type="project" value="InterPro"/>
</dbReference>
<dbReference type="InterPro" id="IPR006195">
    <property type="entry name" value="aa-tRNA-synth_II"/>
</dbReference>
<evidence type="ECO:0000313" key="14">
    <source>
        <dbReference type="Proteomes" id="UP000054937"/>
    </source>
</evidence>
<dbReference type="AlphaFoldDB" id="A0A0V0QZH2"/>
<sequence length="368" mass="42705">MSTQEQEIKKQEEQQEQQQQQQEQGGENKGPSKKELKKLEKQRQKEEAEKKRLEEERQKEQEEIKNDPFNKNYGDLPLIQSQSKTDRKWTEIKDINESLEGQTVLVRARLHNIRKGKFAFLVLRQNYSSIQAIVAANEDYISKTMVKFVGKVPCESIVDITGVITKADVKSEQITQNTVEIQIQTFFVASRSRPVLPFQLDDASRKVHGNEMDDEEQQEEQKGQEVNVTMKTRLDNRIIDLRTPAKQAIFKVQAGVCKLFREFLMKNEFMEIHTPKLIGGSSEGGSNVFSFQYFNQPACLAQSPQLYKQMCIMADFKRVFEIGPVFRAEKSFTHRHMCEFTGLDMEMEIKENWHEALDMMAGITCFKT</sequence>
<evidence type="ECO:0000256" key="6">
    <source>
        <dbReference type="ARBA" id="ARBA00022741"/>
    </source>
</evidence>
<feature type="domain" description="Aminoacyl-transfer RNA synthetases class-II family profile" evidence="12">
    <location>
        <begin position="250"/>
        <end position="347"/>
    </location>
</feature>
<dbReference type="GO" id="GO:0005829">
    <property type="term" value="C:cytosol"/>
    <property type="evidence" value="ECO:0007669"/>
    <property type="project" value="TreeGrafter"/>
</dbReference>
<comment type="similarity">
    <text evidence="2">Belongs to the class-II aminoacyl-tRNA synthetase family. Type 2 subfamily.</text>
</comment>
<dbReference type="Proteomes" id="UP000054937">
    <property type="component" value="Unassembled WGS sequence"/>
</dbReference>
<dbReference type="InterPro" id="IPR002312">
    <property type="entry name" value="Asp/Asn-tRNA-synth_IIb"/>
</dbReference>
<protein>
    <recommendedName>
        <fullName evidence="3">aspartate--tRNA ligase</fullName>
        <ecNumber evidence="3">6.1.1.12</ecNumber>
    </recommendedName>
</protein>
<evidence type="ECO:0000313" key="13">
    <source>
        <dbReference type="EMBL" id="KRX07450.1"/>
    </source>
</evidence>
<feature type="compositionally biased region" description="Low complexity" evidence="11">
    <location>
        <begin position="16"/>
        <end position="25"/>
    </location>
</feature>
<dbReference type="Gene3D" id="2.40.50.140">
    <property type="entry name" value="Nucleic acid-binding proteins"/>
    <property type="match status" value="1"/>
</dbReference>
<dbReference type="GO" id="GO:0003723">
    <property type="term" value="F:RNA binding"/>
    <property type="evidence" value="ECO:0007669"/>
    <property type="project" value="TreeGrafter"/>
</dbReference>
<gene>
    <name evidence="13" type="ORF">PPERSA_10999</name>
</gene>
<evidence type="ECO:0000256" key="5">
    <source>
        <dbReference type="ARBA" id="ARBA00022598"/>
    </source>
</evidence>